<name>A0A8J4UBQ8_CLAMG</name>
<feature type="non-terminal residue" evidence="2">
    <location>
        <position position="1"/>
    </location>
</feature>
<evidence type="ECO:0000313" key="3">
    <source>
        <dbReference type="Proteomes" id="UP000727407"/>
    </source>
</evidence>
<dbReference type="AlphaFoldDB" id="A0A8J4UBQ8"/>
<keyword evidence="3" id="KW-1185">Reference proteome</keyword>
<feature type="region of interest" description="Disordered" evidence="1">
    <location>
        <begin position="1"/>
        <end position="71"/>
    </location>
</feature>
<dbReference type="EMBL" id="QNUK01000357">
    <property type="protein sequence ID" value="KAF5894777.1"/>
    <property type="molecule type" value="Genomic_DNA"/>
</dbReference>
<reference evidence="2" key="1">
    <citation type="submission" date="2020-07" db="EMBL/GenBank/DDBJ databases">
        <title>Clarias magur genome sequencing, assembly and annotation.</title>
        <authorList>
            <person name="Kushwaha B."/>
            <person name="Kumar R."/>
            <person name="Das P."/>
            <person name="Joshi C.G."/>
            <person name="Kumar D."/>
            <person name="Nagpure N.S."/>
            <person name="Pandey M."/>
            <person name="Agarwal S."/>
            <person name="Srivastava S."/>
            <person name="Singh M."/>
            <person name="Sahoo L."/>
            <person name="Jayasankar P."/>
            <person name="Meher P.K."/>
            <person name="Koringa P.G."/>
            <person name="Iquebal M.A."/>
            <person name="Das S.P."/>
            <person name="Bit A."/>
            <person name="Patnaik S."/>
            <person name="Patel N."/>
            <person name="Shah T.M."/>
            <person name="Hinsu A."/>
            <person name="Jena J.K."/>
        </authorList>
    </citation>
    <scope>NUCLEOTIDE SEQUENCE</scope>
    <source>
        <strain evidence="2">CIFAMagur01</strain>
        <tissue evidence="2">Testis</tissue>
    </source>
</reference>
<accession>A0A8J4UBQ8</accession>
<protein>
    <submittedName>
        <fullName evidence="2">Naphthalene 1,2-dioxygenase system, large oxygenase component</fullName>
    </submittedName>
</protein>
<proteinExistence type="predicted"/>
<comment type="caution">
    <text evidence="2">The sequence shown here is derived from an EMBL/GenBank/DDBJ whole genome shotgun (WGS) entry which is preliminary data.</text>
</comment>
<dbReference type="Proteomes" id="UP000727407">
    <property type="component" value="Unassembled WGS sequence"/>
</dbReference>
<gene>
    <name evidence="2" type="primary">ndoB</name>
    <name evidence="2" type="ORF">DAT39_015515</name>
</gene>
<organism evidence="2 3">
    <name type="scientific">Clarias magur</name>
    <name type="common">Asian catfish</name>
    <name type="synonym">Macropteronotus magur</name>
    <dbReference type="NCBI Taxonomy" id="1594786"/>
    <lineage>
        <taxon>Eukaryota</taxon>
        <taxon>Metazoa</taxon>
        <taxon>Chordata</taxon>
        <taxon>Craniata</taxon>
        <taxon>Vertebrata</taxon>
        <taxon>Euteleostomi</taxon>
        <taxon>Actinopterygii</taxon>
        <taxon>Neopterygii</taxon>
        <taxon>Teleostei</taxon>
        <taxon>Ostariophysi</taxon>
        <taxon>Siluriformes</taxon>
        <taxon>Clariidae</taxon>
        <taxon>Clarias</taxon>
    </lineage>
</organism>
<evidence type="ECO:0000256" key="1">
    <source>
        <dbReference type="SAM" id="MobiDB-lite"/>
    </source>
</evidence>
<evidence type="ECO:0000313" key="2">
    <source>
        <dbReference type="EMBL" id="KAF5894777.1"/>
    </source>
</evidence>
<sequence>MDALPGEQLAAFKHSSECGRGSEPSQVSSRERIESHTHALNPAAQCSAHGLSSGPAGPLETKSQPSVLRGGTLERKCVGRAESVASQEKTSICLLHCEERR</sequence>